<name>X0V618_9ZZZZ</name>
<protein>
    <recommendedName>
        <fullName evidence="2">DUF11 domain-containing protein</fullName>
    </recommendedName>
</protein>
<feature type="compositionally biased region" description="Acidic residues" evidence="1">
    <location>
        <begin position="195"/>
        <end position="229"/>
    </location>
</feature>
<accession>X0V618</accession>
<dbReference type="InterPro" id="IPR047589">
    <property type="entry name" value="DUF11_rpt"/>
</dbReference>
<evidence type="ECO:0000256" key="1">
    <source>
        <dbReference type="SAM" id="MobiDB-lite"/>
    </source>
</evidence>
<feature type="region of interest" description="Disordered" evidence="1">
    <location>
        <begin position="1"/>
        <end position="26"/>
    </location>
</feature>
<feature type="compositionally biased region" description="Polar residues" evidence="1">
    <location>
        <begin position="1"/>
        <end position="10"/>
    </location>
</feature>
<dbReference type="InterPro" id="IPR008966">
    <property type="entry name" value="Adhesion_dom_sf"/>
</dbReference>
<dbReference type="Gene3D" id="2.60.40.740">
    <property type="match status" value="1"/>
</dbReference>
<feature type="non-terminal residue" evidence="3">
    <location>
        <position position="266"/>
    </location>
</feature>
<evidence type="ECO:0000313" key="3">
    <source>
        <dbReference type="EMBL" id="GAG07938.1"/>
    </source>
</evidence>
<dbReference type="EMBL" id="BARS01027088">
    <property type="protein sequence ID" value="GAG07938.1"/>
    <property type="molecule type" value="Genomic_DNA"/>
</dbReference>
<feature type="non-terminal residue" evidence="3">
    <location>
        <position position="1"/>
    </location>
</feature>
<feature type="domain" description="DUF11" evidence="2">
    <location>
        <begin position="93"/>
        <end position="205"/>
    </location>
</feature>
<comment type="caution">
    <text evidence="3">The sequence shown here is derived from an EMBL/GenBank/DDBJ whole genome shotgun (WGS) entry which is preliminary data.</text>
</comment>
<gene>
    <name evidence="3" type="ORF">S01H1_42585</name>
</gene>
<dbReference type="Pfam" id="PF01345">
    <property type="entry name" value="DUF11"/>
    <property type="match status" value="1"/>
</dbReference>
<dbReference type="InterPro" id="IPR001434">
    <property type="entry name" value="OmcB-like_DUF11"/>
</dbReference>
<dbReference type="NCBIfam" id="TIGR01451">
    <property type="entry name" value="B_ant_repeat"/>
    <property type="match status" value="1"/>
</dbReference>
<dbReference type="SUPFAM" id="SSF49401">
    <property type="entry name" value="Bacterial adhesins"/>
    <property type="match status" value="1"/>
</dbReference>
<dbReference type="AlphaFoldDB" id="X0V618"/>
<reference evidence="3" key="1">
    <citation type="journal article" date="2014" name="Front. Microbiol.">
        <title>High frequency of phylogenetically diverse reductive dehalogenase-homologous genes in deep subseafloor sedimentary metagenomes.</title>
        <authorList>
            <person name="Kawai M."/>
            <person name="Futagami T."/>
            <person name="Toyoda A."/>
            <person name="Takaki Y."/>
            <person name="Nishi S."/>
            <person name="Hori S."/>
            <person name="Arai W."/>
            <person name="Tsubouchi T."/>
            <person name="Morono Y."/>
            <person name="Uchiyama I."/>
            <person name="Ito T."/>
            <person name="Fujiyama A."/>
            <person name="Inagaki F."/>
            <person name="Takami H."/>
        </authorList>
    </citation>
    <scope>NUCLEOTIDE SEQUENCE</scope>
    <source>
        <strain evidence="3">Expedition CK06-06</strain>
    </source>
</reference>
<evidence type="ECO:0000259" key="2">
    <source>
        <dbReference type="Pfam" id="PF01345"/>
    </source>
</evidence>
<proteinExistence type="predicted"/>
<organism evidence="3">
    <name type="scientific">marine sediment metagenome</name>
    <dbReference type="NCBI Taxonomy" id="412755"/>
    <lineage>
        <taxon>unclassified sequences</taxon>
        <taxon>metagenomes</taxon>
        <taxon>ecological metagenomes</taxon>
    </lineage>
</organism>
<sequence>FAKNKWNGQPTGPGGPDWVSTAPGVPGADAGATALVTREHSVHPGEVITLTISIKDIGDNMFDSAGFIDNVRFSGFAKTEMIARKSVEDMNGGSHECGDTLEYTITISNTGTADQSDNPGNEFEDYIPENATYVPGSAEVIPSGTVAYDSINDKITWNGSIPAESSIKITFNVTINEGLFNGAFVSNQGTVYWDSDEDGTNDATELTDDSEVDDGIDQDGDGDTDDDDPTIITVTAYEPPSIVTEDFSDDSAGGKATQLYEGHLWF</sequence>
<feature type="region of interest" description="Disordered" evidence="1">
    <location>
        <begin position="195"/>
        <end position="231"/>
    </location>
</feature>